<dbReference type="Pfam" id="PF00144">
    <property type="entry name" value="Beta-lactamase"/>
    <property type="match status" value="1"/>
</dbReference>
<dbReference type="GO" id="GO:0016787">
    <property type="term" value="F:hydrolase activity"/>
    <property type="evidence" value="ECO:0007669"/>
    <property type="project" value="UniProtKB-KW"/>
</dbReference>
<name>A0ABP7NQI3_9BACT</name>
<organism evidence="4 5">
    <name type="scientific">Hymenobacter algoricola</name>
    <dbReference type="NCBI Taxonomy" id="486267"/>
    <lineage>
        <taxon>Bacteria</taxon>
        <taxon>Pseudomonadati</taxon>
        <taxon>Bacteroidota</taxon>
        <taxon>Cytophagia</taxon>
        <taxon>Cytophagales</taxon>
        <taxon>Hymenobacteraceae</taxon>
        <taxon>Hymenobacter</taxon>
    </lineage>
</organism>
<dbReference type="SUPFAM" id="SSF56601">
    <property type="entry name" value="beta-lactamase/transpeptidase-like"/>
    <property type="match status" value="1"/>
</dbReference>
<evidence type="ECO:0000313" key="4">
    <source>
        <dbReference type="EMBL" id="GAA3952045.1"/>
    </source>
</evidence>
<dbReference type="InterPro" id="IPR001466">
    <property type="entry name" value="Beta-lactam-related"/>
</dbReference>
<keyword evidence="5" id="KW-1185">Reference proteome</keyword>
<evidence type="ECO:0000259" key="3">
    <source>
        <dbReference type="Pfam" id="PF00144"/>
    </source>
</evidence>
<protein>
    <submittedName>
        <fullName evidence="4">Serine hydrolase domain-containing protein</fullName>
    </submittedName>
</protein>
<comment type="caution">
    <text evidence="4">The sequence shown here is derived from an EMBL/GenBank/DDBJ whole genome shotgun (WGS) entry which is preliminary data.</text>
</comment>
<dbReference type="PANTHER" id="PTHR46825">
    <property type="entry name" value="D-ALANYL-D-ALANINE-CARBOXYPEPTIDASE/ENDOPEPTIDASE AMPH"/>
    <property type="match status" value="1"/>
</dbReference>
<gene>
    <name evidence="4" type="ORF">GCM10022406_37300</name>
</gene>
<dbReference type="PANTHER" id="PTHR46825:SF11">
    <property type="entry name" value="PENICILLIN-BINDING PROTEIN 4"/>
    <property type="match status" value="1"/>
</dbReference>
<accession>A0ABP7NQI3</accession>
<dbReference type="Proteomes" id="UP001499909">
    <property type="component" value="Unassembled WGS sequence"/>
</dbReference>
<dbReference type="InterPro" id="IPR050491">
    <property type="entry name" value="AmpC-like"/>
</dbReference>
<evidence type="ECO:0000256" key="1">
    <source>
        <dbReference type="ARBA" id="ARBA00004370"/>
    </source>
</evidence>
<dbReference type="InterPro" id="IPR012338">
    <property type="entry name" value="Beta-lactam/transpept-like"/>
</dbReference>
<keyword evidence="4" id="KW-0378">Hydrolase</keyword>
<dbReference type="Gene3D" id="3.40.710.10">
    <property type="entry name" value="DD-peptidase/beta-lactamase superfamily"/>
    <property type="match status" value="1"/>
</dbReference>
<reference evidence="5" key="1">
    <citation type="journal article" date="2019" name="Int. J. Syst. Evol. Microbiol.">
        <title>The Global Catalogue of Microorganisms (GCM) 10K type strain sequencing project: providing services to taxonomists for standard genome sequencing and annotation.</title>
        <authorList>
            <consortium name="The Broad Institute Genomics Platform"/>
            <consortium name="The Broad Institute Genome Sequencing Center for Infectious Disease"/>
            <person name="Wu L."/>
            <person name="Ma J."/>
        </authorList>
    </citation>
    <scope>NUCLEOTIDE SEQUENCE [LARGE SCALE GENOMIC DNA]</scope>
    <source>
        <strain evidence="5">JCM 17214</strain>
    </source>
</reference>
<feature type="domain" description="Beta-lactamase-related" evidence="3">
    <location>
        <begin position="4"/>
        <end position="360"/>
    </location>
</feature>
<keyword evidence="2" id="KW-0472">Membrane</keyword>
<dbReference type="EMBL" id="BAABDH010000110">
    <property type="protein sequence ID" value="GAA3952045.1"/>
    <property type="molecule type" value="Genomic_DNA"/>
</dbReference>
<evidence type="ECO:0000313" key="5">
    <source>
        <dbReference type="Proteomes" id="UP001499909"/>
    </source>
</evidence>
<evidence type="ECO:0000256" key="2">
    <source>
        <dbReference type="ARBA" id="ARBA00023136"/>
    </source>
</evidence>
<proteinExistence type="predicted"/>
<sequence length="373" mass="41610">MRSQGHFNGFGVALVNRQSVLYQQGFGFADAQAQKVYGIHTVQSIASVSKTLVGLALLKAQELGLLTLDDPINKYLPFPVVNPAFPDVPITLRHLATHTSSIRDNDFYLSKNYSLKPDQNLTGLPLAFEDEQTLIPADSAVTLPVFLKNVLTPAGKWYQSKGFLARRPGELYEYSNVGAALAAYVVERVSKQPFPDFTARYLTRPLRMRDSGWHFADVAFSRYARPYKSPAVPLPYYSLTTYPDGGFLSSVADMSQYLRELIRGYQGQGTVLRPASYRELFRPQLAAGNFEERNERNPYSESYNVGVFMGFGYTGFIGHTGGDPGVVALLFFDPKSGIGRLLLLNTNLSTKAGEVAMYKIWNTLEKYQHRVGR</sequence>
<comment type="subcellular location">
    <subcellularLocation>
        <location evidence="1">Membrane</location>
    </subcellularLocation>
</comment>